<protein>
    <submittedName>
        <fullName evidence="7">Putative SKP1/BTB/POZ domain, NPH3 domain-containing protein</fullName>
    </submittedName>
</protein>
<comment type="similarity">
    <text evidence="3">Belongs to the NPH3 family.</text>
</comment>
<dbReference type="OrthoDB" id="1080584at2759"/>
<evidence type="ECO:0000256" key="1">
    <source>
        <dbReference type="ARBA" id="ARBA00004906"/>
    </source>
</evidence>
<organism evidence="7 8">
    <name type="scientific">Rosa chinensis</name>
    <name type="common">China rose</name>
    <dbReference type="NCBI Taxonomy" id="74649"/>
    <lineage>
        <taxon>Eukaryota</taxon>
        <taxon>Viridiplantae</taxon>
        <taxon>Streptophyta</taxon>
        <taxon>Embryophyta</taxon>
        <taxon>Tracheophyta</taxon>
        <taxon>Spermatophyta</taxon>
        <taxon>Magnoliopsida</taxon>
        <taxon>eudicotyledons</taxon>
        <taxon>Gunneridae</taxon>
        <taxon>Pentapetalae</taxon>
        <taxon>rosids</taxon>
        <taxon>fabids</taxon>
        <taxon>Rosales</taxon>
        <taxon>Rosaceae</taxon>
        <taxon>Rosoideae</taxon>
        <taxon>Rosoideae incertae sedis</taxon>
        <taxon>Rosa</taxon>
    </lineage>
</organism>
<comment type="caution">
    <text evidence="7">The sequence shown here is derived from an EMBL/GenBank/DDBJ whole genome shotgun (WGS) entry which is preliminary data.</text>
</comment>
<dbReference type="InterPro" id="IPR043454">
    <property type="entry name" value="NPH3/RPT2-like"/>
</dbReference>
<dbReference type="PANTHER" id="PTHR32370">
    <property type="entry name" value="OS12G0117600 PROTEIN"/>
    <property type="match status" value="1"/>
</dbReference>
<evidence type="ECO:0000256" key="4">
    <source>
        <dbReference type="SAM" id="MobiDB-lite"/>
    </source>
</evidence>
<dbReference type="InterPro" id="IPR000210">
    <property type="entry name" value="BTB/POZ_dom"/>
</dbReference>
<dbReference type="Gramene" id="PRQ41392">
    <property type="protein sequence ID" value="PRQ41392"/>
    <property type="gene ID" value="RchiOBHm_Chr4g0446401"/>
</dbReference>
<dbReference type="UniPathway" id="UPA00143"/>
<dbReference type="PROSITE" id="PS50097">
    <property type="entry name" value="BTB"/>
    <property type="match status" value="1"/>
</dbReference>
<evidence type="ECO:0000256" key="2">
    <source>
        <dbReference type="ARBA" id="ARBA00022786"/>
    </source>
</evidence>
<accession>A0A2P6R4N3</accession>
<evidence type="ECO:0000259" key="5">
    <source>
        <dbReference type="PROSITE" id="PS50097"/>
    </source>
</evidence>
<dbReference type="SUPFAM" id="SSF54695">
    <property type="entry name" value="POZ domain"/>
    <property type="match status" value="1"/>
</dbReference>
<reference evidence="7 8" key="1">
    <citation type="journal article" date="2018" name="Nat. Genet.">
        <title>The Rosa genome provides new insights in the design of modern roses.</title>
        <authorList>
            <person name="Bendahmane M."/>
        </authorList>
    </citation>
    <scope>NUCLEOTIDE SEQUENCE [LARGE SCALE GENOMIC DNA]</scope>
    <source>
        <strain evidence="8">cv. Old Blush</strain>
    </source>
</reference>
<dbReference type="Proteomes" id="UP000238479">
    <property type="component" value="Chromosome 4"/>
</dbReference>
<dbReference type="Pfam" id="PF03000">
    <property type="entry name" value="NPH3"/>
    <property type="match status" value="1"/>
</dbReference>
<dbReference type="InterPro" id="IPR027356">
    <property type="entry name" value="NPH3_dom"/>
</dbReference>
<dbReference type="PROSITE" id="PS51649">
    <property type="entry name" value="NPH3"/>
    <property type="match status" value="1"/>
</dbReference>
<sequence>MSHLCDFQIHINGLQTFFVNEEVLSTYAGRLKKIIKQERRRSQIKYSGIEIEDFPGGPDGFELISRFCYSNGRITTTVSNVSLLHCCAVFLGMTEKVSTDNLLKQTETFLEGLFDWSWKEILVCLKSCESFLNYADSSGLVDKLICAVLAKIAQNSDIGSLIATSSSSSSSPETTSGFRVSSSFKNTPESLKPSSSSRAWWFDDVSILPPKIIEKLIQSLGAYGSENNSLILTRFLLHYLKISAQRKKGNTSHRSSEFSALADTAIHGIILVGKNVFSCRALFWVLRIVSGFGISREYRLGLERLIGGMLDEATLDDLLVSGHDRGVYDVNLVIRLIRVFAKSEGLSVQKLRKAGRLIDKYLGEISPDQNLKISKFLGVAESLPDSARECFDGAYRAIDIYLESHPTLSFEERSRLCRCLNYEKLSLEACKELAKNPKIPPRVAIQALISQQSKVTTTEDFVHASPRSTATASDHFHSHSHSNSHSQIVLYNKGGVGVDKDSFPEESSLDTKLNLQRMQWRVVELEKLCREMKGQMSRMVKNNVLSSSTPTHGRALPRLC</sequence>
<feature type="region of interest" description="Disordered" evidence="4">
    <location>
        <begin position="163"/>
        <end position="194"/>
    </location>
</feature>
<keyword evidence="8" id="KW-1185">Reference proteome</keyword>
<feature type="domain" description="BTB" evidence="5">
    <location>
        <begin position="5"/>
        <end position="71"/>
    </location>
</feature>
<dbReference type="AlphaFoldDB" id="A0A2P6R4N3"/>
<feature type="domain" description="NPH3" evidence="6">
    <location>
        <begin position="199"/>
        <end position="454"/>
    </location>
</feature>
<dbReference type="OMA" id="RAWWFDD"/>
<evidence type="ECO:0000259" key="6">
    <source>
        <dbReference type="PROSITE" id="PS51649"/>
    </source>
</evidence>
<feature type="compositionally biased region" description="Polar residues" evidence="4">
    <location>
        <begin position="172"/>
        <end position="194"/>
    </location>
</feature>
<proteinExistence type="inferred from homology"/>
<comment type="pathway">
    <text evidence="1">Protein modification; protein ubiquitination.</text>
</comment>
<evidence type="ECO:0000313" key="7">
    <source>
        <dbReference type="EMBL" id="PRQ41392.1"/>
    </source>
</evidence>
<dbReference type="Gene3D" id="3.30.710.10">
    <property type="entry name" value="Potassium Channel Kv1.1, Chain A"/>
    <property type="match status" value="1"/>
</dbReference>
<dbReference type="STRING" id="74649.A0A2P6R4N3"/>
<gene>
    <name evidence="7" type="ORF">RchiOBHm_Chr4g0446401</name>
</gene>
<keyword evidence="2" id="KW-0833">Ubl conjugation pathway</keyword>
<evidence type="ECO:0000313" key="8">
    <source>
        <dbReference type="Proteomes" id="UP000238479"/>
    </source>
</evidence>
<name>A0A2P6R4N3_ROSCH</name>
<evidence type="ECO:0000256" key="3">
    <source>
        <dbReference type="PROSITE-ProRule" id="PRU00982"/>
    </source>
</evidence>
<dbReference type="InterPro" id="IPR011333">
    <property type="entry name" value="SKP1/BTB/POZ_sf"/>
</dbReference>
<dbReference type="GO" id="GO:0016567">
    <property type="term" value="P:protein ubiquitination"/>
    <property type="evidence" value="ECO:0007669"/>
    <property type="project" value="UniProtKB-UniPathway"/>
</dbReference>
<dbReference type="EMBL" id="PDCK01000042">
    <property type="protein sequence ID" value="PRQ41392.1"/>
    <property type="molecule type" value="Genomic_DNA"/>
</dbReference>